<keyword evidence="2" id="KW-0067">ATP-binding</keyword>
<reference evidence="2" key="1">
    <citation type="submission" date="2020-02" db="EMBL/GenBank/DDBJ databases">
        <authorList>
            <person name="Meier V. D."/>
        </authorList>
    </citation>
    <scope>NUCLEOTIDE SEQUENCE</scope>
    <source>
        <strain evidence="2">AVDCRST_MAG64</strain>
    </source>
</reference>
<sequence length="243" mass="25704">RAVVCNIEMPAGVLLDRLLARLAGIDLTDVRRRRLGPEHADRVDQGVNTLAALADRLAFVRPPFDLDNVAATADAVGADLVVLDYIQRIAPPGQHADRRGSVDACMSHIRRFADAGAAVVVVSAVGRSKDGQGRNSYAGDGLNLASFRESSELEFGADDAFILAPDPEAGEDVVVLKHLKARNGEAVDLRLAFDRRHQSFTPAAAAAGPAPGERQRLRSTLASLWTRTAPAPAGDGDESGGDI</sequence>
<protein>
    <submittedName>
        <fullName evidence="2">Replicative DNA helicase</fullName>
        <ecNumber evidence="2">3.6.1.-</ecNumber>
    </submittedName>
</protein>
<keyword evidence="2" id="KW-0347">Helicase</keyword>
<dbReference type="Gene3D" id="3.40.50.300">
    <property type="entry name" value="P-loop containing nucleotide triphosphate hydrolases"/>
    <property type="match status" value="1"/>
</dbReference>
<dbReference type="GO" id="GO:0006260">
    <property type="term" value="P:DNA replication"/>
    <property type="evidence" value="ECO:0007669"/>
    <property type="project" value="InterPro"/>
</dbReference>
<name>A0A6J4P271_9BACT</name>
<dbReference type="InterPro" id="IPR007694">
    <property type="entry name" value="DNA_helicase_DnaB-like_C"/>
</dbReference>
<evidence type="ECO:0000313" key="2">
    <source>
        <dbReference type="EMBL" id="CAA9398207.1"/>
    </source>
</evidence>
<dbReference type="EC" id="3.6.1.-" evidence="2"/>
<keyword evidence="2" id="KW-0378">Hydrolase</keyword>
<dbReference type="GO" id="GO:0003678">
    <property type="term" value="F:DNA helicase activity"/>
    <property type="evidence" value="ECO:0007669"/>
    <property type="project" value="InterPro"/>
</dbReference>
<organism evidence="2">
    <name type="scientific">uncultured Phycisphaerae bacterium</name>
    <dbReference type="NCBI Taxonomy" id="904963"/>
    <lineage>
        <taxon>Bacteria</taxon>
        <taxon>Pseudomonadati</taxon>
        <taxon>Planctomycetota</taxon>
        <taxon>Phycisphaerae</taxon>
        <taxon>environmental samples</taxon>
    </lineage>
</organism>
<keyword evidence="2" id="KW-0547">Nucleotide-binding</keyword>
<dbReference type="PANTHER" id="PTHR30153">
    <property type="entry name" value="REPLICATIVE DNA HELICASE DNAB"/>
    <property type="match status" value="1"/>
</dbReference>
<dbReference type="GO" id="GO:0005829">
    <property type="term" value="C:cytosol"/>
    <property type="evidence" value="ECO:0007669"/>
    <property type="project" value="TreeGrafter"/>
</dbReference>
<dbReference type="InterPro" id="IPR027417">
    <property type="entry name" value="P-loop_NTPase"/>
</dbReference>
<dbReference type="PANTHER" id="PTHR30153:SF2">
    <property type="entry name" value="REPLICATIVE DNA HELICASE"/>
    <property type="match status" value="1"/>
</dbReference>
<gene>
    <name evidence="2" type="ORF">AVDCRST_MAG64-1562</name>
</gene>
<dbReference type="EMBL" id="CADCUQ010000356">
    <property type="protein sequence ID" value="CAA9398207.1"/>
    <property type="molecule type" value="Genomic_DNA"/>
</dbReference>
<dbReference type="PROSITE" id="PS51199">
    <property type="entry name" value="SF4_HELICASE"/>
    <property type="match status" value="1"/>
</dbReference>
<feature type="non-terminal residue" evidence="2">
    <location>
        <position position="1"/>
    </location>
</feature>
<dbReference type="Pfam" id="PF03796">
    <property type="entry name" value="DnaB_C"/>
    <property type="match status" value="1"/>
</dbReference>
<dbReference type="GO" id="GO:0005524">
    <property type="term" value="F:ATP binding"/>
    <property type="evidence" value="ECO:0007669"/>
    <property type="project" value="InterPro"/>
</dbReference>
<feature type="domain" description="SF4 helicase" evidence="1">
    <location>
        <begin position="1"/>
        <end position="207"/>
    </location>
</feature>
<evidence type="ECO:0000259" key="1">
    <source>
        <dbReference type="PROSITE" id="PS51199"/>
    </source>
</evidence>
<dbReference type="SUPFAM" id="SSF52540">
    <property type="entry name" value="P-loop containing nucleoside triphosphate hydrolases"/>
    <property type="match status" value="1"/>
</dbReference>
<dbReference type="AlphaFoldDB" id="A0A6J4P271"/>
<dbReference type="GO" id="GO:0016787">
    <property type="term" value="F:hydrolase activity"/>
    <property type="evidence" value="ECO:0007669"/>
    <property type="project" value="UniProtKB-KW"/>
</dbReference>
<proteinExistence type="predicted"/>
<accession>A0A6J4P271</accession>